<dbReference type="Pfam" id="PF23569">
    <property type="entry name" value="NBD_SMAX1"/>
    <property type="match status" value="1"/>
</dbReference>
<dbReference type="InterPro" id="IPR036628">
    <property type="entry name" value="Clp_N_dom_sf"/>
</dbReference>
<reference evidence="5 6" key="1">
    <citation type="submission" date="2016-09" db="EMBL/GenBank/DDBJ databases">
        <title>The draft genome of Dichanthelium oligosanthes: A C3 panicoid grass species.</title>
        <authorList>
            <person name="Studer A.J."/>
            <person name="Schnable J.C."/>
            <person name="Brutnell T.P."/>
        </authorList>
    </citation>
    <scope>NUCLEOTIDE SEQUENCE [LARGE SCALE GENOMIC DNA]</scope>
    <source>
        <strain evidence="6">cv. Kellogg 1175</strain>
        <tissue evidence="5">Leaf</tissue>
    </source>
</reference>
<feature type="compositionally biased region" description="Basic and acidic residues" evidence="3">
    <location>
        <begin position="551"/>
        <end position="561"/>
    </location>
</feature>
<proteinExistence type="inferred from homology"/>
<sequence length="609" mass="65386">MRAGGCTVQQALAPEAAVVVKQAVSLARRRGNAQVTPLHVASAMLHQQAPTAAAAASSTTGLLRVACLRSHSHPLQCKALELCFNHAVAEMRALACRGGDGVWLLGYGTYQSYMRCRGGQPSLESLWGLQTLAIPAGSLALSLNCVDDSAMAVSHLSRRAKCEASSGNGSVSRCMSLLDAGGSAQLTAVVSACCGDCSDAKCDAAKELARSVLPAASGIPPWLQHCRNQESSRCKKWSSKCGDSPSHHRTALNFSTVVSPSSSVSSYEQHYHLHQPYQQPWLVADAHDETKHPWKARCGGGQVHVVVDDENVKLVSAIKVKSHDSSASNGSVEQVECRSRFKELSAENLKVLCSALEKEVPWQAEVVPEIASTVLQCRSGMARRRDADVSSSRPAGAKEDTWLLFLGGDAEGKARVARELARLVFGSRKSFVSVGTTTASSPARSDSAEQHHKRPRLPEASNNGCVERLYEAVRDNPHRVILVEDVEQAGQRGILDAIESGLVRNNGGDEVVLGDAIIVLSCESFDARSRTSSPPTTKKAKTESEEEPKEEEGTGDHHQRESITATSGSPSSSCFDLNMNMEESRFTDAGLLKAVDRAFFFRRPDESSD</sequence>
<keyword evidence="2" id="KW-0677">Repeat</keyword>
<dbReference type="OrthoDB" id="750498at2759"/>
<dbReference type="STRING" id="888268.A0A1E5WH52"/>
<dbReference type="InterPro" id="IPR051650">
    <property type="entry name" value="SL_signaling_regulator"/>
</dbReference>
<dbReference type="Proteomes" id="UP000095767">
    <property type="component" value="Unassembled WGS sequence"/>
</dbReference>
<evidence type="ECO:0000313" key="6">
    <source>
        <dbReference type="Proteomes" id="UP000095767"/>
    </source>
</evidence>
<evidence type="ECO:0000259" key="4">
    <source>
        <dbReference type="Pfam" id="PF23569"/>
    </source>
</evidence>
<feature type="compositionally biased region" description="Low complexity" evidence="3">
    <location>
        <begin position="562"/>
        <end position="573"/>
    </location>
</feature>
<feature type="region of interest" description="Disordered" evidence="3">
    <location>
        <begin position="527"/>
        <end position="577"/>
    </location>
</feature>
<evidence type="ECO:0000313" key="5">
    <source>
        <dbReference type="EMBL" id="OEL36726.1"/>
    </source>
</evidence>
<dbReference type="SUPFAM" id="SSF52540">
    <property type="entry name" value="P-loop containing nucleoside triphosphate hydrolases"/>
    <property type="match status" value="1"/>
</dbReference>
<comment type="similarity">
    <text evidence="1">Belongs to the ClpA/ClpB family.</text>
</comment>
<gene>
    <name evidence="5" type="ORF">BAE44_0002254</name>
</gene>
<evidence type="ECO:0000256" key="1">
    <source>
        <dbReference type="ARBA" id="ARBA00008675"/>
    </source>
</evidence>
<evidence type="ECO:0000256" key="3">
    <source>
        <dbReference type="SAM" id="MobiDB-lite"/>
    </source>
</evidence>
<dbReference type="Gene3D" id="1.10.1780.10">
    <property type="entry name" value="Clp, N-terminal domain"/>
    <property type="match status" value="1"/>
</dbReference>
<protein>
    <submittedName>
        <fullName evidence="5">Protein SMAX1-LIKE 3</fullName>
    </submittedName>
</protein>
<dbReference type="EMBL" id="LWDX02008252">
    <property type="protein sequence ID" value="OEL36726.1"/>
    <property type="molecule type" value="Genomic_DNA"/>
</dbReference>
<feature type="region of interest" description="Disordered" evidence="3">
    <location>
        <begin position="436"/>
        <end position="462"/>
    </location>
</feature>
<name>A0A1E5WH52_9POAL</name>
<keyword evidence="6" id="KW-1185">Reference proteome</keyword>
<dbReference type="InterPro" id="IPR027417">
    <property type="entry name" value="P-loop_NTPase"/>
</dbReference>
<evidence type="ECO:0000256" key="2">
    <source>
        <dbReference type="ARBA" id="ARBA00022737"/>
    </source>
</evidence>
<dbReference type="PANTHER" id="PTHR43572:SF5">
    <property type="entry name" value="OS02G0537800 PROTEIN"/>
    <property type="match status" value="1"/>
</dbReference>
<dbReference type="Gene3D" id="3.40.50.300">
    <property type="entry name" value="P-loop containing nucleotide triphosphate hydrolases"/>
    <property type="match status" value="1"/>
</dbReference>
<dbReference type="AlphaFoldDB" id="A0A1E5WH52"/>
<dbReference type="PANTHER" id="PTHR43572">
    <property type="entry name" value="CHAPERONE PROTEIN CLPD, CHLOROPLASTIC"/>
    <property type="match status" value="1"/>
</dbReference>
<comment type="caution">
    <text evidence="5">The sequence shown here is derived from an EMBL/GenBank/DDBJ whole genome shotgun (WGS) entry which is preliminary data.</text>
</comment>
<feature type="domain" description="SMAX1-like nucleotide binding" evidence="4">
    <location>
        <begin position="84"/>
        <end position="144"/>
    </location>
</feature>
<accession>A0A1E5WH52</accession>
<organism evidence="5 6">
    <name type="scientific">Dichanthelium oligosanthes</name>
    <dbReference type="NCBI Taxonomy" id="888268"/>
    <lineage>
        <taxon>Eukaryota</taxon>
        <taxon>Viridiplantae</taxon>
        <taxon>Streptophyta</taxon>
        <taxon>Embryophyta</taxon>
        <taxon>Tracheophyta</taxon>
        <taxon>Spermatophyta</taxon>
        <taxon>Magnoliopsida</taxon>
        <taxon>Liliopsida</taxon>
        <taxon>Poales</taxon>
        <taxon>Poaceae</taxon>
        <taxon>PACMAD clade</taxon>
        <taxon>Panicoideae</taxon>
        <taxon>Panicodae</taxon>
        <taxon>Paniceae</taxon>
        <taxon>Dichantheliinae</taxon>
        <taxon>Dichanthelium</taxon>
    </lineage>
</organism>
<dbReference type="InterPro" id="IPR058680">
    <property type="entry name" value="NBD_SMAX1-like"/>
</dbReference>